<dbReference type="OrthoDB" id="272703at2759"/>
<evidence type="ECO:0000256" key="2">
    <source>
        <dbReference type="PROSITE-ProRule" id="PRU00176"/>
    </source>
</evidence>
<dbReference type="SMART" id="SM00360">
    <property type="entry name" value="RRM"/>
    <property type="match status" value="4"/>
</dbReference>
<name>A0A9K3K846_9STRA</name>
<proteinExistence type="predicted"/>
<feature type="compositionally biased region" description="Basic residues" evidence="3">
    <location>
        <begin position="278"/>
        <end position="289"/>
    </location>
</feature>
<dbReference type="GO" id="GO:0005634">
    <property type="term" value="C:nucleus"/>
    <property type="evidence" value="ECO:0007669"/>
    <property type="project" value="TreeGrafter"/>
</dbReference>
<feature type="compositionally biased region" description="Polar residues" evidence="3">
    <location>
        <begin position="120"/>
        <end position="136"/>
    </location>
</feature>
<evidence type="ECO:0000313" key="6">
    <source>
        <dbReference type="Proteomes" id="UP000693970"/>
    </source>
</evidence>
<dbReference type="GO" id="GO:1990904">
    <property type="term" value="C:ribonucleoprotein complex"/>
    <property type="evidence" value="ECO:0007669"/>
    <property type="project" value="TreeGrafter"/>
</dbReference>
<reference evidence="5" key="1">
    <citation type="journal article" date="2021" name="Sci. Rep.">
        <title>Diploid genomic architecture of Nitzschia inconspicua, an elite biomass production diatom.</title>
        <authorList>
            <person name="Oliver A."/>
            <person name="Podell S."/>
            <person name="Pinowska A."/>
            <person name="Traller J.C."/>
            <person name="Smith S.R."/>
            <person name="McClure R."/>
            <person name="Beliaev A."/>
            <person name="Bohutskyi P."/>
            <person name="Hill E.A."/>
            <person name="Rabines A."/>
            <person name="Zheng H."/>
            <person name="Allen L.Z."/>
            <person name="Kuo A."/>
            <person name="Grigoriev I.V."/>
            <person name="Allen A.E."/>
            <person name="Hazlebeck D."/>
            <person name="Allen E.E."/>
        </authorList>
    </citation>
    <scope>NUCLEOTIDE SEQUENCE</scope>
    <source>
        <strain evidence="5">Hildebrandi</strain>
    </source>
</reference>
<keyword evidence="1 2" id="KW-0694">RNA-binding</keyword>
<sequence length="631" mass="67643">MPGSSLEIGDCWLVEVEVVYPGEVISFGCGGGLLNEGGDPFNRTREKFWNGLVLAGEEPGGARVTAGVNAFLGARQTRAGFASEILWKSLSIGGAVELSESLHLRLIVASQEMDSKTEDTMASSNHATDTAKANPSESEKQPDDFPSIEASSPVDPTGSKPSTSQPLSSDDTSLQTNDDRKRRVYVGNLAWSVSWQDLKDLMKGTGHEVTRADIMTTPDGRSKGCGIVEFATPEGAAEAVATLNDVELNGRQIFVREDREERGGGVSSSGPRNDQFHRRSGYQQHHRGSHYGQHSHGSRGGSGSNNASSRISSDVQSQSRRVYVGNLSWDVTWQELKEHMRSAGEVVFAEIITEHNGRSKGCGIVRYATEAEAQQAISTLAHTELKGRTIFVREDREGSTGNAGGSSGGAGRSPNFSGSGNSSVYVWNLSYDTSWQDLKDHMRKAGNVDQATILTDANDGSSIGCGVVVYQKTQDAQRAIRELQDSELNGRPLKLREDRGSGGSAKGGGRFGGRSGRFGGRSGGRHVGRGGGHEHPQQNSAGSGSVDNAPEGTQLFVSNLPFDATWKDLKDHFSTAGEVHRALIKVSDTGRSKGFGIVRFLKKEDAENAIATLNGVEFQGRPLDVRFDNKA</sequence>
<keyword evidence="6" id="KW-1185">Reference proteome</keyword>
<feature type="compositionally biased region" description="Gly residues" evidence="3">
    <location>
        <begin position="501"/>
        <end position="522"/>
    </location>
</feature>
<protein>
    <submittedName>
        <fullName evidence="5">RNA-binding protein RRM domain containing protein</fullName>
    </submittedName>
</protein>
<organism evidence="5 6">
    <name type="scientific">Nitzschia inconspicua</name>
    <dbReference type="NCBI Taxonomy" id="303405"/>
    <lineage>
        <taxon>Eukaryota</taxon>
        <taxon>Sar</taxon>
        <taxon>Stramenopiles</taxon>
        <taxon>Ochrophyta</taxon>
        <taxon>Bacillariophyta</taxon>
        <taxon>Bacillariophyceae</taxon>
        <taxon>Bacillariophycidae</taxon>
        <taxon>Bacillariales</taxon>
        <taxon>Bacillariaceae</taxon>
        <taxon>Nitzschia</taxon>
    </lineage>
</organism>
<dbReference type="Pfam" id="PF00076">
    <property type="entry name" value="RRM_1"/>
    <property type="match status" value="4"/>
</dbReference>
<dbReference type="GO" id="GO:0003729">
    <property type="term" value="F:mRNA binding"/>
    <property type="evidence" value="ECO:0007669"/>
    <property type="project" value="TreeGrafter"/>
</dbReference>
<feature type="domain" description="RRM" evidence="4">
    <location>
        <begin position="320"/>
        <end position="397"/>
    </location>
</feature>
<feature type="domain" description="RRM" evidence="4">
    <location>
        <begin position="182"/>
        <end position="260"/>
    </location>
</feature>
<feature type="region of interest" description="Disordered" evidence="3">
    <location>
        <begin position="482"/>
        <end position="552"/>
    </location>
</feature>
<dbReference type="AlphaFoldDB" id="A0A9K3K846"/>
<dbReference type="CDD" id="cd00590">
    <property type="entry name" value="RRM_SF"/>
    <property type="match status" value="3"/>
</dbReference>
<feature type="compositionally biased region" description="Low complexity" evidence="3">
    <location>
        <begin position="308"/>
        <end position="317"/>
    </location>
</feature>
<dbReference type="PANTHER" id="PTHR23003">
    <property type="entry name" value="RNA RECOGNITION MOTIF RRM DOMAIN CONTAINING PROTEIN"/>
    <property type="match status" value="1"/>
</dbReference>
<dbReference type="FunFam" id="3.30.70.330:FF:000034">
    <property type="entry name" value="heterogeneous nuclear ribonucleoprotein M isoform X1"/>
    <property type="match status" value="1"/>
</dbReference>
<dbReference type="GO" id="GO:0005737">
    <property type="term" value="C:cytoplasm"/>
    <property type="evidence" value="ECO:0007669"/>
    <property type="project" value="TreeGrafter"/>
</dbReference>
<feature type="region of interest" description="Disordered" evidence="3">
    <location>
        <begin position="392"/>
        <end position="416"/>
    </location>
</feature>
<feature type="domain" description="RRM" evidence="4">
    <location>
        <begin position="553"/>
        <end position="630"/>
    </location>
</feature>
<dbReference type="Proteomes" id="UP000693970">
    <property type="component" value="Unassembled WGS sequence"/>
</dbReference>
<dbReference type="InterPro" id="IPR000504">
    <property type="entry name" value="RRM_dom"/>
</dbReference>
<dbReference type="PANTHER" id="PTHR23003:SF3">
    <property type="entry name" value="FI21236P1-RELATED"/>
    <property type="match status" value="1"/>
</dbReference>
<feature type="region of interest" description="Disordered" evidence="3">
    <location>
        <begin position="255"/>
        <end position="317"/>
    </location>
</feature>
<feature type="compositionally biased region" description="Polar residues" evidence="3">
    <location>
        <begin position="537"/>
        <end position="546"/>
    </location>
</feature>
<feature type="domain" description="RRM" evidence="4">
    <location>
        <begin position="422"/>
        <end position="500"/>
    </location>
</feature>
<evidence type="ECO:0000313" key="5">
    <source>
        <dbReference type="EMBL" id="KAG7338690.1"/>
    </source>
</evidence>
<dbReference type="EMBL" id="JAGRRH010000051">
    <property type="protein sequence ID" value="KAG7338690.1"/>
    <property type="molecule type" value="Genomic_DNA"/>
</dbReference>
<comment type="caution">
    <text evidence="5">The sequence shown here is derived from an EMBL/GenBank/DDBJ whole genome shotgun (WGS) entry which is preliminary data.</text>
</comment>
<dbReference type="FunFam" id="3.30.70.330:FF:000362">
    <property type="entry name" value="GBP2p Poly(A+) RNA-binding protein"/>
    <property type="match status" value="2"/>
</dbReference>
<feature type="region of interest" description="Disordered" evidence="3">
    <location>
        <begin position="115"/>
        <end position="180"/>
    </location>
</feature>
<accession>A0A9K3K846</accession>
<evidence type="ECO:0000256" key="1">
    <source>
        <dbReference type="ARBA" id="ARBA00022884"/>
    </source>
</evidence>
<gene>
    <name evidence="5" type="ORF">IV203_006326</name>
</gene>
<evidence type="ECO:0000259" key="4">
    <source>
        <dbReference type="PROSITE" id="PS50102"/>
    </source>
</evidence>
<reference evidence="5" key="2">
    <citation type="submission" date="2021-04" db="EMBL/GenBank/DDBJ databases">
        <authorList>
            <person name="Podell S."/>
        </authorList>
    </citation>
    <scope>NUCLEOTIDE SEQUENCE</scope>
    <source>
        <strain evidence="5">Hildebrandi</strain>
    </source>
</reference>
<feature type="compositionally biased region" description="Polar residues" evidence="3">
    <location>
        <begin position="159"/>
        <end position="176"/>
    </location>
</feature>
<feature type="compositionally biased region" description="Gly residues" evidence="3">
    <location>
        <begin position="401"/>
        <end position="411"/>
    </location>
</feature>
<evidence type="ECO:0000256" key="3">
    <source>
        <dbReference type="SAM" id="MobiDB-lite"/>
    </source>
</evidence>
<dbReference type="InterPro" id="IPR050374">
    <property type="entry name" value="RRT5_SRSF_SR"/>
</dbReference>
<dbReference type="PROSITE" id="PS50102">
    <property type="entry name" value="RRM"/>
    <property type="match status" value="4"/>
</dbReference>